<dbReference type="GO" id="GO:0000981">
    <property type="term" value="F:DNA-binding transcription factor activity, RNA polymerase II-specific"/>
    <property type="evidence" value="ECO:0007669"/>
    <property type="project" value="TreeGrafter"/>
</dbReference>
<keyword evidence="9" id="KW-1185">Reference proteome</keyword>
<evidence type="ECO:0000259" key="7">
    <source>
        <dbReference type="PROSITE" id="PS50157"/>
    </source>
</evidence>
<feature type="domain" description="C2H2-type" evidence="7">
    <location>
        <begin position="14"/>
        <end position="41"/>
    </location>
</feature>
<proteinExistence type="predicted"/>
<dbReference type="SUPFAM" id="SSF57667">
    <property type="entry name" value="beta-beta-alpha zinc fingers"/>
    <property type="match status" value="1"/>
</dbReference>
<dbReference type="GO" id="GO:0005634">
    <property type="term" value="C:nucleus"/>
    <property type="evidence" value="ECO:0007669"/>
    <property type="project" value="TreeGrafter"/>
</dbReference>
<evidence type="ECO:0000256" key="2">
    <source>
        <dbReference type="ARBA" id="ARBA00022737"/>
    </source>
</evidence>
<reference evidence="8" key="2">
    <citation type="submission" date="2025-08" db="UniProtKB">
        <authorList>
            <consortium name="Ensembl"/>
        </authorList>
    </citation>
    <scope>IDENTIFICATION</scope>
</reference>
<dbReference type="Proteomes" id="UP000265140">
    <property type="component" value="Chromosome 9"/>
</dbReference>
<evidence type="ECO:0000256" key="6">
    <source>
        <dbReference type="SAM" id="MobiDB-lite"/>
    </source>
</evidence>
<keyword evidence="3 5" id="KW-0863">Zinc-finger</keyword>
<dbReference type="Ensembl" id="ENSELUT00000093291.1">
    <property type="protein sequence ID" value="ENSELUP00000083259.1"/>
    <property type="gene ID" value="ENSELUG00000042929.1"/>
</dbReference>
<dbReference type="PANTHER" id="PTHR14196:SF12">
    <property type="entry name" value="ZINC FINGER PROTEIN 208-LIKE"/>
    <property type="match status" value="1"/>
</dbReference>
<reference evidence="8" key="3">
    <citation type="submission" date="2025-09" db="UniProtKB">
        <authorList>
            <consortium name="Ensembl"/>
        </authorList>
    </citation>
    <scope>IDENTIFICATION</scope>
</reference>
<evidence type="ECO:0000313" key="8">
    <source>
        <dbReference type="Ensembl" id="ENSELUP00000083259.1"/>
    </source>
</evidence>
<keyword evidence="1" id="KW-0479">Metal-binding</keyword>
<keyword evidence="2" id="KW-0677">Repeat</keyword>
<dbReference type="InterPro" id="IPR050717">
    <property type="entry name" value="C2H2-ZF_Transcription_Reg"/>
</dbReference>
<evidence type="ECO:0000256" key="4">
    <source>
        <dbReference type="ARBA" id="ARBA00022833"/>
    </source>
</evidence>
<dbReference type="GO" id="GO:0008270">
    <property type="term" value="F:zinc ion binding"/>
    <property type="evidence" value="ECO:0007669"/>
    <property type="project" value="UniProtKB-KW"/>
</dbReference>
<feature type="domain" description="C2H2-type" evidence="7">
    <location>
        <begin position="42"/>
        <end position="71"/>
    </location>
</feature>
<evidence type="ECO:0000256" key="3">
    <source>
        <dbReference type="ARBA" id="ARBA00022771"/>
    </source>
</evidence>
<feature type="compositionally biased region" description="Polar residues" evidence="6">
    <location>
        <begin position="89"/>
        <end position="107"/>
    </location>
</feature>
<feature type="region of interest" description="Disordered" evidence="6">
    <location>
        <begin position="69"/>
        <end position="167"/>
    </location>
</feature>
<dbReference type="Pfam" id="PF00096">
    <property type="entry name" value="zf-C2H2"/>
    <property type="match status" value="1"/>
</dbReference>
<evidence type="ECO:0000256" key="1">
    <source>
        <dbReference type="ARBA" id="ARBA00022723"/>
    </source>
</evidence>
<dbReference type="GO" id="GO:0000977">
    <property type="term" value="F:RNA polymerase II transcription regulatory region sequence-specific DNA binding"/>
    <property type="evidence" value="ECO:0007669"/>
    <property type="project" value="TreeGrafter"/>
</dbReference>
<dbReference type="InterPro" id="IPR036236">
    <property type="entry name" value="Znf_C2H2_sf"/>
</dbReference>
<dbReference type="InterPro" id="IPR013087">
    <property type="entry name" value="Znf_C2H2_type"/>
</dbReference>
<keyword evidence="4" id="KW-0862">Zinc</keyword>
<feature type="compositionally biased region" description="Basic residues" evidence="6">
    <location>
        <begin position="72"/>
        <end position="86"/>
    </location>
</feature>
<dbReference type="AlphaFoldDB" id="A0AAY5K2E4"/>
<dbReference type="Gene3D" id="3.30.160.60">
    <property type="entry name" value="Classic Zinc Finger"/>
    <property type="match status" value="2"/>
</dbReference>
<dbReference type="PANTHER" id="PTHR14196">
    <property type="entry name" value="ODD-SKIPPED - RELATED"/>
    <property type="match status" value="1"/>
</dbReference>
<evidence type="ECO:0000313" key="9">
    <source>
        <dbReference type="Proteomes" id="UP000265140"/>
    </source>
</evidence>
<dbReference type="FunFam" id="3.30.160.60:FF:000688">
    <property type="entry name" value="zinc finger protein 197 isoform X1"/>
    <property type="match status" value="1"/>
</dbReference>
<sequence>GKGLPHVRTHAEKPLCSVCGRISCNKYTFKIHERTHTGEKPYLCSECGKGFTSKGLLMTHERLYCTRGEQKRRAKPFHKRGSKFAGRHGSNSLSFQRCRPTSGQQAPRSPGITDGRNPEPPNHTETPYISPCRQTPPLPRVWQDLPPGIRPQDPPQNTHRRETIPVR</sequence>
<reference evidence="8 9" key="1">
    <citation type="submission" date="2020-02" db="EMBL/GenBank/DDBJ databases">
        <title>Esox lucius (northern pike) genome, fEsoLuc1, primary haplotype.</title>
        <authorList>
            <person name="Myers G."/>
            <person name="Karagic N."/>
            <person name="Meyer A."/>
            <person name="Pippel M."/>
            <person name="Reichard M."/>
            <person name="Winkler S."/>
            <person name="Tracey A."/>
            <person name="Sims Y."/>
            <person name="Howe K."/>
            <person name="Rhie A."/>
            <person name="Formenti G."/>
            <person name="Durbin R."/>
            <person name="Fedrigo O."/>
            <person name="Jarvis E.D."/>
        </authorList>
    </citation>
    <scope>NUCLEOTIDE SEQUENCE [LARGE SCALE GENOMIC DNA]</scope>
</reference>
<dbReference type="SMART" id="SM00355">
    <property type="entry name" value="ZnF_C2H2"/>
    <property type="match status" value="2"/>
</dbReference>
<protein>
    <recommendedName>
        <fullName evidence="7">C2H2-type domain-containing protein</fullName>
    </recommendedName>
</protein>
<dbReference type="PROSITE" id="PS50157">
    <property type="entry name" value="ZINC_FINGER_C2H2_2"/>
    <property type="match status" value="2"/>
</dbReference>
<evidence type="ECO:0000256" key="5">
    <source>
        <dbReference type="PROSITE-ProRule" id="PRU00042"/>
    </source>
</evidence>
<name>A0AAY5K2E4_ESOLU</name>
<organism evidence="8 9">
    <name type="scientific">Esox lucius</name>
    <name type="common">Northern pike</name>
    <dbReference type="NCBI Taxonomy" id="8010"/>
    <lineage>
        <taxon>Eukaryota</taxon>
        <taxon>Metazoa</taxon>
        <taxon>Chordata</taxon>
        <taxon>Craniata</taxon>
        <taxon>Vertebrata</taxon>
        <taxon>Euteleostomi</taxon>
        <taxon>Actinopterygii</taxon>
        <taxon>Neopterygii</taxon>
        <taxon>Teleostei</taxon>
        <taxon>Protacanthopterygii</taxon>
        <taxon>Esociformes</taxon>
        <taxon>Esocidae</taxon>
        <taxon>Esox</taxon>
    </lineage>
</organism>
<accession>A0AAY5K2E4</accession>